<accession>A0A7J8M4J6</accession>
<keyword evidence="3" id="KW-0052">Apoplast</keyword>
<feature type="signal peptide" evidence="9">
    <location>
        <begin position="1"/>
        <end position="23"/>
    </location>
</feature>
<evidence type="ECO:0000256" key="5">
    <source>
        <dbReference type="ARBA" id="ARBA00022702"/>
    </source>
</evidence>
<comment type="similarity">
    <text evidence="2">Belongs to the C-terminally encoded plant signaling peptide (CEP) family.</text>
</comment>
<sequence length="222" mass="24325">MHKFAVFVVAVIVCSHLVFSVNARPMKLLIGDSAMHKADHPQPNAEQVLLPPSIPLPAKTSGFGESVRGFKDDFWPTAPGNGPVSDILSKKITMKGMKKNRQVLGPLMASMPKISSVQVQGTALELVMFFQAKIPRKMSSVRPKNVCYFILILIISQEIAVYDSVEGRALKSEWCNKCSTQPHQTVGSRQHQLTLTSKAQDVDGVRPTKPGHSPGVGHYIKN</sequence>
<proteinExistence type="inferred from homology"/>
<dbReference type="AlphaFoldDB" id="A0A7J8M4J6"/>
<dbReference type="GO" id="GO:0005179">
    <property type="term" value="F:hormone activity"/>
    <property type="evidence" value="ECO:0007669"/>
    <property type="project" value="UniProtKB-KW"/>
</dbReference>
<dbReference type="PANTHER" id="PTHR33348:SF44">
    <property type="entry name" value="PRECURSOR OF CEP6"/>
    <property type="match status" value="1"/>
</dbReference>
<dbReference type="InterPro" id="IPR033250">
    <property type="entry name" value="CEP"/>
</dbReference>
<keyword evidence="4" id="KW-0964">Secreted</keyword>
<evidence type="ECO:0000313" key="11">
    <source>
        <dbReference type="Proteomes" id="UP000593572"/>
    </source>
</evidence>
<dbReference type="GO" id="GO:1902025">
    <property type="term" value="P:nitrate import"/>
    <property type="evidence" value="ECO:0007669"/>
    <property type="project" value="TreeGrafter"/>
</dbReference>
<keyword evidence="11" id="KW-1185">Reference proteome</keyword>
<organism evidence="10 11">
    <name type="scientific">Gossypium lobatum</name>
    <dbReference type="NCBI Taxonomy" id="34289"/>
    <lineage>
        <taxon>Eukaryota</taxon>
        <taxon>Viridiplantae</taxon>
        <taxon>Streptophyta</taxon>
        <taxon>Embryophyta</taxon>
        <taxon>Tracheophyta</taxon>
        <taxon>Spermatophyta</taxon>
        <taxon>Magnoliopsida</taxon>
        <taxon>eudicotyledons</taxon>
        <taxon>Gunneridae</taxon>
        <taxon>Pentapetalae</taxon>
        <taxon>rosids</taxon>
        <taxon>malvids</taxon>
        <taxon>Malvales</taxon>
        <taxon>Malvaceae</taxon>
        <taxon>Malvoideae</taxon>
        <taxon>Gossypium</taxon>
    </lineage>
</organism>
<evidence type="ECO:0000256" key="1">
    <source>
        <dbReference type="ARBA" id="ARBA00004271"/>
    </source>
</evidence>
<evidence type="ECO:0000256" key="3">
    <source>
        <dbReference type="ARBA" id="ARBA00022523"/>
    </source>
</evidence>
<feature type="region of interest" description="Disordered" evidence="8">
    <location>
        <begin position="203"/>
        <end position="222"/>
    </location>
</feature>
<evidence type="ECO:0000256" key="7">
    <source>
        <dbReference type="ARBA" id="ARBA00023278"/>
    </source>
</evidence>
<dbReference type="PANTHER" id="PTHR33348">
    <property type="entry name" value="PRECURSOR OF CEP5"/>
    <property type="match status" value="1"/>
</dbReference>
<reference evidence="10 11" key="1">
    <citation type="journal article" date="2019" name="Genome Biol. Evol.">
        <title>Insights into the evolution of the New World diploid cottons (Gossypium, subgenus Houzingenia) based on genome sequencing.</title>
        <authorList>
            <person name="Grover C.E."/>
            <person name="Arick M.A. 2nd"/>
            <person name="Thrash A."/>
            <person name="Conover J.L."/>
            <person name="Sanders W.S."/>
            <person name="Peterson D.G."/>
            <person name="Frelichowski J.E."/>
            <person name="Scheffler J.A."/>
            <person name="Scheffler B.E."/>
            <person name="Wendel J.F."/>
        </authorList>
    </citation>
    <scope>NUCLEOTIDE SEQUENCE [LARGE SCALE GENOMIC DNA]</scope>
    <source>
        <strain evidence="10">157</strain>
        <tissue evidence="10">Leaf</tissue>
    </source>
</reference>
<keyword evidence="6 9" id="KW-0732">Signal</keyword>
<dbReference type="Proteomes" id="UP000593572">
    <property type="component" value="Unassembled WGS sequence"/>
</dbReference>
<evidence type="ECO:0000313" key="10">
    <source>
        <dbReference type="EMBL" id="MBA0559661.1"/>
    </source>
</evidence>
<comment type="subcellular location">
    <subcellularLocation>
        <location evidence="1">Secreted</location>
        <location evidence="1">Extracellular space</location>
        <location evidence="1">Apoplast</location>
    </subcellularLocation>
</comment>
<evidence type="ECO:0000256" key="9">
    <source>
        <dbReference type="SAM" id="SignalP"/>
    </source>
</evidence>
<dbReference type="GO" id="GO:0006995">
    <property type="term" value="P:cellular response to nitrogen starvation"/>
    <property type="evidence" value="ECO:0007669"/>
    <property type="project" value="UniProtKB-ARBA"/>
</dbReference>
<evidence type="ECO:0000256" key="8">
    <source>
        <dbReference type="SAM" id="MobiDB-lite"/>
    </source>
</evidence>
<dbReference type="EMBL" id="JABEZX010000007">
    <property type="protein sequence ID" value="MBA0559661.1"/>
    <property type="molecule type" value="Genomic_DNA"/>
</dbReference>
<dbReference type="GO" id="GO:0048364">
    <property type="term" value="P:root development"/>
    <property type="evidence" value="ECO:0007669"/>
    <property type="project" value="InterPro"/>
</dbReference>
<keyword evidence="7" id="KW-0379">Hydroxylation</keyword>
<evidence type="ECO:0000256" key="4">
    <source>
        <dbReference type="ARBA" id="ARBA00022525"/>
    </source>
</evidence>
<name>A0A7J8M4J6_9ROSI</name>
<evidence type="ECO:0000256" key="6">
    <source>
        <dbReference type="ARBA" id="ARBA00022729"/>
    </source>
</evidence>
<dbReference type="GO" id="GO:2000280">
    <property type="term" value="P:regulation of root development"/>
    <property type="evidence" value="ECO:0007669"/>
    <property type="project" value="TreeGrafter"/>
</dbReference>
<gene>
    <name evidence="10" type="ORF">Golob_016614</name>
</gene>
<dbReference type="GO" id="GO:1901371">
    <property type="term" value="P:regulation of leaf morphogenesis"/>
    <property type="evidence" value="ECO:0007669"/>
    <property type="project" value="TreeGrafter"/>
</dbReference>
<keyword evidence="5" id="KW-0372">Hormone</keyword>
<feature type="chain" id="PRO_5029875975" evidence="9">
    <location>
        <begin position="24"/>
        <end position="222"/>
    </location>
</feature>
<comment type="caution">
    <text evidence="10">The sequence shown here is derived from an EMBL/GenBank/DDBJ whole genome shotgun (WGS) entry which is preliminary data.</text>
</comment>
<dbReference type="GO" id="GO:0048046">
    <property type="term" value="C:apoplast"/>
    <property type="evidence" value="ECO:0007669"/>
    <property type="project" value="UniProtKB-SubCell"/>
</dbReference>
<evidence type="ECO:0000256" key="2">
    <source>
        <dbReference type="ARBA" id="ARBA00008963"/>
    </source>
</evidence>
<protein>
    <submittedName>
        <fullName evidence="10">Uncharacterized protein</fullName>
    </submittedName>
</protein>